<dbReference type="Proteomes" id="UP000316759">
    <property type="component" value="Unassembled WGS sequence"/>
</dbReference>
<organism evidence="2 3">
    <name type="scientific">Fasciola gigantica</name>
    <name type="common">Giant liver fluke</name>
    <dbReference type="NCBI Taxonomy" id="46835"/>
    <lineage>
        <taxon>Eukaryota</taxon>
        <taxon>Metazoa</taxon>
        <taxon>Spiralia</taxon>
        <taxon>Lophotrochozoa</taxon>
        <taxon>Platyhelminthes</taxon>
        <taxon>Trematoda</taxon>
        <taxon>Digenea</taxon>
        <taxon>Plagiorchiida</taxon>
        <taxon>Echinostomata</taxon>
        <taxon>Echinostomatoidea</taxon>
        <taxon>Fasciolidae</taxon>
        <taxon>Fasciola</taxon>
    </lineage>
</organism>
<dbReference type="Gene3D" id="2.10.60.10">
    <property type="entry name" value="CD59"/>
    <property type="match status" value="1"/>
</dbReference>
<feature type="chain" id="PRO_5021324578" description="UPAR/Ly6 domain-containing protein" evidence="1">
    <location>
        <begin position="25"/>
        <end position="121"/>
    </location>
</feature>
<dbReference type="EMBL" id="SUNJ01011914">
    <property type="protein sequence ID" value="TPP58533.1"/>
    <property type="molecule type" value="Genomic_DNA"/>
</dbReference>
<dbReference type="InterPro" id="IPR045860">
    <property type="entry name" value="Snake_toxin-like_sf"/>
</dbReference>
<keyword evidence="3" id="KW-1185">Reference proteome</keyword>
<feature type="signal peptide" evidence="1">
    <location>
        <begin position="1"/>
        <end position="24"/>
    </location>
</feature>
<evidence type="ECO:0000313" key="3">
    <source>
        <dbReference type="Proteomes" id="UP000316759"/>
    </source>
</evidence>
<proteinExistence type="predicted"/>
<keyword evidence="1" id="KW-0732">Signal</keyword>
<evidence type="ECO:0000313" key="2">
    <source>
        <dbReference type="EMBL" id="TPP58533.1"/>
    </source>
</evidence>
<reference evidence="2 3" key="1">
    <citation type="submission" date="2019-04" db="EMBL/GenBank/DDBJ databases">
        <title>Annotation for the trematode Fasciola gigantica.</title>
        <authorList>
            <person name="Choi Y.-J."/>
        </authorList>
    </citation>
    <scope>NUCLEOTIDE SEQUENCE [LARGE SCALE GENOMIC DNA]</scope>
    <source>
        <strain evidence="2">Uganda_cow_1</strain>
    </source>
</reference>
<dbReference type="SUPFAM" id="SSF57302">
    <property type="entry name" value="Snake toxin-like"/>
    <property type="match status" value="1"/>
</dbReference>
<evidence type="ECO:0008006" key="4">
    <source>
        <dbReference type="Google" id="ProtNLM"/>
    </source>
</evidence>
<dbReference type="AlphaFoldDB" id="A0A504YBY7"/>
<dbReference type="OrthoDB" id="6284703at2759"/>
<evidence type="ECO:0000256" key="1">
    <source>
        <dbReference type="SAM" id="SignalP"/>
    </source>
</evidence>
<comment type="caution">
    <text evidence="2">The sequence shown here is derived from an EMBL/GenBank/DDBJ whole genome shotgun (WGS) entry which is preliminary data.</text>
</comment>
<sequence>MAVDKLIMLTVVVFLVVLGYPALAIRCYHCEDCATVSSLTTIRQQCTNCKKNDTYFPNGKHMVSRYCRTDSCTSVNRVMGGVSSTVNCCYTDLCNAAPAIHSVALQTVLATSVLVMAKFFM</sequence>
<name>A0A504YBY7_FASGI</name>
<protein>
    <recommendedName>
        <fullName evidence="4">UPAR/Ly6 domain-containing protein</fullName>
    </recommendedName>
</protein>
<accession>A0A504YBY7</accession>
<gene>
    <name evidence="2" type="ORF">FGIG_03655</name>
</gene>